<dbReference type="OrthoDB" id="296386at2759"/>
<feature type="domain" description="Anoctamin transmembrane" evidence="6">
    <location>
        <begin position="205"/>
        <end position="700"/>
    </location>
</feature>
<name>A0A1Y2FU39_9BASI</name>
<dbReference type="PANTHER" id="PTHR12308">
    <property type="entry name" value="ANOCTAMIN"/>
    <property type="match status" value="1"/>
</dbReference>
<feature type="transmembrane region" description="Helical" evidence="5">
    <location>
        <begin position="237"/>
        <end position="260"/>
    </location>
</feature>
<evidence type="ECO:0000256" key="1">
    <source>
        <dbReference type="ARBA" id="ARBA00004141"/>
    </source>
</evidence>
<dbReference type="GO" id="GO:0032541">
    <property type="term" value="C:cortical endoplasmic reticulum"/>
    <property type="evidence" value="ECO:0007669"/>
    <property type="project" value="TreeGrafter"/>
</dbReference>
<dbReference type="PANTHER" id="PTHR12308:SF73">
    <property type="entry name" value="ANOCTAMIN"/>
    <property type="match status" value="1"/>
</dbReference>
<keyword evidence="9" id="KW-1185">Reference proteome</keyword>
<dbReference type="InterPro" id="IPR049456">
    <property type="entry name" value="Anoctamin_N_fung"/>
</dbReference>
<protein>
    <submittedName>
        <fullName evidence="8">Calcium-activated chloride channel-domain-containing protein</fullName>
    </submittedName>
</protein>
<keyword evidence="4 5" id="KW-0472">Membrane</keyword>
<dbReference type="Proteomes" id="UP000193467">
    <property type="component" value="Unassembled WGS sequence"/>
</dbReference>
<gene>
    <name evidence="8" type="ORF">BCR35DRAFT_321018</name>
</gene>
<dbReference type="EMBL" id="MCGR01000014">
    <property type="protein sequence ID" value="ORY86706.1"/>
    <property type="molecule type" value="Genomic_DNA"/>
</dbReference>
<keyword evidence="3 5" id="KW-1133">Transmembrane helix</keyword>
<dbReference type="STRING" id="106004.A0A1Y2FU39"/>
<dbReference type="InterPro" id="IPR007632">
    <property type="entry name" value="Anoctamin"/>
</dbReference>
<reference evidence="8 9" key="1">
    <citation type="submission" date="2016-07" db="EMBL/GenBank/DDBJ databases">
        <title>Pervasive Adenine N6-methylation of Active Genes in Fungi.</title>
        <authorList>
            <consortium name="DOE Joint Genome Institute"/>
            <person name="Mondo S.J."/>
            <person name="Dannebaum R.O."/>
            <person name="Kuo R.C."/>
            <person name="Labutti K."/>
            <person name="Haridas S."/>
            <person name="Kuo A."/>
            <person name="Salamov A."/>
            <person name="Ahrendt S.R."/>
            <person name="Lipzen A."/>
            <person name="Sullivan W."/>
            <person name="Andreopoulos W.B."/>
            <person name="Clum A."/>
            <person name="Lindquist E."/>
            <person name="Daum C."/>
            <person name="Ramamoorthy G.K."/>
            <person name="Gryganskyi A."/>
            <person name="Culley D."/>
            <person name="Magnuson J.K."/>
            <person name="James T.Y."/>
            <person name="O'Malley M.A."/>
            <person name="Stajich J.E."/>
            <person name="Spatafora J.W."/>
            <person name="Visel A."/>
            <person name="Grigoriev I.V."/>
        </authorList>
    </citation>
    <scope>NUCLEOTIDE SEQUENCE [LARGE SCALE GENOMIC DNA]</scope>
    <source>
        <strain evidence="8 9">62-1032</strain>
    </source>
</reference>
<dbReference type="GO" id="GO:0005254">
    <property type="term" value="F:chloride channel activity"/>
    <property type="evidence" value="ECO:0007669"/>
    <property type="project" value="TreeGrafter"/>
</dbReference>
<dbReference type="Pfam" id="PF04547">
    <property type="entry name" value="Anoctamin"/>
    <property type="match status" value="1"/>
</dbReference>
<feature type="transmembrane region" description="Helical" evidence="5">
    <location>
        <begin position="317"/>
        <end position="340"/>
    </location>
</feature>
<feature type="transmembrane region" description="Helical" evidence="5">
    <location>
        <begin position="402"/>
        <end position="422"/>
    </location>
</feature>
<evidence type="ECO:0000256" key="4">
    <source>
        <dbReference type="ARBA" id="ARBA00023136"/>
    </source>
</evidence>
<dbReference type="AlphaFoldDB" id="A0A1Y2FU39"/>
<sequence length="780" mass="87116">MATEQPTLQLQANDPKPDYIIIFDTTITPPLAANEKAPTKAEAGQKLQDEYGALLGLLTDAGLQATGRSGGKNSGKILVFVRADEARVQAEIHRERLSDWLHGVASTRPSPRTPRDFSSNPVTPAERLRLVHSILTHPRVLSSTSITSAASSGRTAGLTTLPSATFPHVTSIFPPHDTQFNKKWLENWSSRSHLLSIPPEELDQIKDHYGEKIALYFAFLQHYFASLIFPAGLGAVFWLAGLAYSPVYAVAVVGWSVFFVERWRIKERELSVQWGSFGVHNVEVQRSEFKGASKVIDQVTGVEKESFPFLRTLSRQLASVPVLLVFMTALATLISVIYSIETLVGEVYDGAGKRYLALVPTVLFVGLVPQVTALWETTARRLTGWENHEHETEHENSLTLKVFALNFFVAYGSLILTSYVYIPFGSLLVPHILQLLPSHHAARLSKASPDKLNFSINSSKLHTQIVAYTLTNQIVGAFTEIGVPMIMRLLNKEVAKVQEKRKQSGNNTPTLEQKDDEAEHAYLERIRNEATLPVYTVFADYAEMCTQFGYLTLFSLIWPVAPVWSFVNNFFELRSDAFKITTQHQRPVPVREASIGPWLEALGFITWLGALTNASLVYLYRPHLSHPSPTAEYLSELTSRNITLPANGTVYSTSAMHLASHSDTPISSIKSTLWTALLVALATEHAYLLFRGSVRFLLHRLVWKDCEAERTIRRGQLEMKKGYLDEMNLKKGPEELSAMSGAKAEAEEEEKLKDVVEGEGSFWKRGDLGLEEIRRKGKTE</sequence>
<feature type="transmembrane region" description="Helical" evidence="5">
    <location>
        <begin position="355"/>
        <end position="375"/>
    </location>
</feature>
<keyword evidence="2 5" id="KW-0812">Transmembrane</keyword>
<feature type="domain" description="Anoctamin alpha-beta plait" evidence="7">
    <location>
        <begin position="17"/>
        <end position="148"/>
    </location>
</feature>
<evidence type="ECO:0000313" key="8">
    <source>
        <dbReference type="EMBL" id="ORY86706.1"/>
    </source>
</evidence>
<evidence type="ECO:0000256" key="5">
    <source>
        <dbReference type="SAM" id="Phobius"/>
    </source>
</evidence>
<accession>A0A1Y2FU39</accession>
<organism evidence="8 9">
    <name type="scientific">Leucosporidium creatinivorum</name>
    <dbReference type="NCBI Taxonomy" id="106004"/>
    <lineage>
        <taxon>Eukaryota</taxon>
        <taxon>Fungi</taxon>
        <taxon>Dikarya</taxon>
        <taxon>Basidiomycota</taxon>
        <taxon>Pucciniomycotina</taxon>
        <taxon>Microbotryomycetes</taxon>
        <taxon>Leucosporidiales</taxon>
        <taxon>Leucosporidium</taxon>
    </lineage>
</organism>
<proteinExistence type="predicted"/>
<dbReference type="FunCoup" id="A0A1Y2FU39">
    <property type="interactions" value="72"/>
</dbReference>
<comment type="subcellular location">
    <subcellularLocation>
        <location evidence="1">Membrane</location>
        <topology evidence="1">Multi-pass membrane protein</topology>
    </subcellularLocation>
</comment>
<feature type="transmembrane region" description="Helical" evidence="5">
    <location>
        <begin position="213"/>
        <end position="231"/>
    </location>
</feature>
<dbReference type="GO" id="GO:0016020">
    <property type="term" value="C:membrane"/>
    <property type="evidence" value="ECO:0007669"/>
    <property type="project" value="UniProtKB-SubCell"/>
</dbReference>
<dbReference type="Pfam" id="PF20877">
    <property type="entry name" value="Anoctamin_N"/>
    <property type="match status" value="1"/>
</dbReference>
<comment type="caution">
    <text evidence="8">The sequence shown here is derived from an EMBL/GenBank/DDBJ whole genome shotgun (WGS) entry which is preliminary data.</text>
</comment>
<dbReference type="InParanoid" id="A0A1Y2FU39"/>
<evidence type="ECO:0000259" key="7">
    <source>
        <dbReference type="Pfam" id="PF20877"/>
    </source>
</evidence>
<dbReference type="InterPro" id="IPR049452">
    <property type="entry name" value="Anoctamin_TM"/>
</dbReference>
<evidence type="ECO:0000259" key="6">
    <source>
        <dbReference type="Pfam" id="PF04547"/>
    </source>
</evidence>
<evidence type="ECO:0000256" key="2">
    <source>
        <dbReference type="ARBA" id="ARBA00022692"/>
    </source>
</evidence>
<evidence type="ECO:0000313" key="9">
    <source>
        <dbReference type="Proteomes" id="UP000193467"/>
    </source>
</evidence>
<evidence type="ECO:0000256" key="3">
    <source>
        <dbReference type="ARBA" id="ARBA00022989"/>
    </source>
</evidence>